<dbReference type="EMBL" id="WGGD01000005">
    <property type="protein sequence ID" value="MUN28449.1"/>
    <property type="molecule type" value="Genomic_DNA"/>
</dbReference>
<gene>
    <name evidence="3" type="ORF">GC250_02965</name>
</gene>
<dbReference type="Gene3D" id="1.10.443.10">
    <property type="entry name" value="Intergrase catalytic core"/>
    <property type="match status" value="1"/>
</dbReference>
<dbReference type="CDD" id="cd00397">
    <property type="entry name" value="DNA_BRE_C"/>
    <property type="match status" value="1"/>
</dbReference>
<accession>A0A6A9QK25</accession>
<name>A0A6A9QK25_SULME</name>
<dbReference type="PROSITE" id="PS51898">
    <property type="entry name" value="TYR_RECOMBINASE"/>
    <property type="match status" value="1"/>
</dbReference>
<dbReference type="OrthoDB" id="42022at2157"/>
<dbReference type="InterPro" id="IPR011010">
    <property type="entry name" value="DNA_brk_join_enz"/>
</dbReference>
<dbReference type="SUPFAM" id="SSF56349">
    <property type="entry name" value="DNA breaking-rejoining enzymes"/>
    <property type="match status" value="1"/>
</dbReference>
<evidence type="ECO:0000259" key="2">
    <source>
        <dbReference type="PROSITE" id="PS51898"/>
    </source>
</evidence>
<sequence length="439" mass="50781">MPILDIDKLTNEQKIRLFAYVTEEKGITYEQLGISKATGWRYKKGLREIPKEVIEKVLSFLAPDEIARVVYGKKIEKADINDLLKVINTTVEDPQFRSLLFMMLNRFLGEYVKQNTNSYAVTEEDLKLFEKILEQKSKATKEERLRHIKYAMRDLSFSLSPDSLKEYIVELAAEEGPNVARHRANTLKLFIKEVVMPKNPILGQMLYNSFKVPRVEYKYSPPPLSLELLKKIFNSIDHLGAKTFFLILAETGLRVGEVYSLTLEQVDLENGIIKLMKSSATKRAYISFLHKETIEWIKKNYLPFREDFISKYEKAVQQIGGDVEKWKLKFFPFQLADLRSEIKEGMRRVGKEFRLYDLRSFFASYMAKAGVSPFIINVLQGRIAPGQFKILQQHYFVISDIELKKIYEEKAPILLFSNPSAIHKSVVSLLTSLNTDSGM</sequence>
<keyword evidence="4" id="KW-1185">Reference proteome</keyword>
<dbReference type="GO" id="GO:0003677">
    <property type="term" value="F:DNA binding"/>
    <property type="evidence" value="ECO:0007669"/>
    <property type="project" value="InterPro"/>
</dbReference>
<protein>
    <submittedName>
        <fullName evidence="3">Tyrosine-type recombinase/integrase</fullName>
    </submittedName>
</protein>
<dbReference type="InterPro" id="IPR013762">
    <property type="entry name" value="Integrase-like_cat_sf"/>
</dbReference>
<dbReference type="InterPro" id="IPR002104">
    <property type="entry name" value="Integrase_catalytic"/>
</dbReference>
<comment type="caution">
    <text evidence="3">The sequence shown here is derived from an EMBL/GenBank/DDBJ whole genome shotgun (WGS) entry which is preliminary data.</text>
</comment>
<evidence type="ECO:0000256" key="1">
    <source>
        <dbReference type="ARBA" id="ARBA00023172"/>
    </source>
</evidence>
<dbReference type="Pfam" id="PF00589">
    <property type="entry name" value="Phage_integrase"/>
    <property type="match status" value="1"/>
</dbReference>
<dbReference type="GO" id="GO:0015074">
    <property type="term" value="P:DNA integration"/>
    <property type="evidence" value="ECO:0007669"/>
    <property type="project" value="InterPro"/>
</dbReference>
<evidence type="ECO:0000313" key="3">
    <source>
        <dbReference type="EMBL" id="MUN28449.1"/>
    </source>
</evidence>
<evidence type="ECO:0000313" key="4">
    <source>
        <dbReference type="Proteomes" id="UP000470772"/>
    </source>
</evidence>
<dbReference type="Proteomes" id="UP000470772">
    <property type="component" value="Unassembled WGS sequence"/>
</dbReference>
<organism evidence="3 4">
    <name type="scientific">Sulfuracidifex metallicus DSM 6482 = JCM 9184</name>
    <dbReference type="NCBI Taxonomy" id="523847"/>
    <lineage>
        <taxon>Archaea</taxon>
        <taxon>Thermoproteota</taxon>
        <taxon>Thermoprotei</taxon>
        <taxon>Sulfolobales</taxon>
        <taxon>Sulfolobaceae</taxon>
        <taxon>Sulfuracidifex</taxon>
    </lineage>
</organism>
<keyword evidence="1" id="KW-0233">DNA recombination</keyword>
<proteinExistence type="predicted"/>
<reference evidence="3 4" key="1">
    <citation type="submission" date="2019-10" db="EMBL/GenBank/DDBJ databases">
        <title>Sequencing and Assembly of Multiple Reported Metal-Biooxidizing Members of the Extremely Thermoacidophilic Archaeal Family Sulfolobaceae.</title>
        <authorList>
            <person name="Counts J.A."/>
            <person name="Kelly R.M."/>
        </authorList>
    </citation>
    <scope>NUCLEOTIDE SEQUENCE [LARGE SCALE GENOMIC DNA]</scope>
    <source>
        <strain evidence="3 4">DSM 6482</strain>
    </source>
</reference>
<dbReference type="AlphaFoldDB" id="A0A6A9QK25"/>
<feature type="domain" description="Tyr recombinase" evidence="2">
    <location>
        <begin position="219"/>
        <end position="408"/>
    </location>
</feature>
<dbReference type="GO" id="GO:0006310">
    <property type="term" value="P:DNA recombination"/>
    <property type="evidence" value="ECO:0007669"/>
    <property type="project" value="UniProtKB-KW"/>
</dbReference>